<dbReference type="EMBL" id="KQ001649">
    <property type="protein sequence ID" value="KJP89741.1"/>
    <property type="molecule type" value="Genomic_DNA"/>
</dbReference>
<feature type="region of interest" description="Disordered" evidence="2">
    <location>
        <begin position="236"/>
        <end position="342"/>
    </location>
</feature>
<dbReference type="OMA" id="CQQKVNE"/>
<feature type="coiled-coil region" evidence="1">
    <location>
        <begin position="834"/>
        <end position="861"/>
    </location>
</feature>
<keyword evidence="1" id="KW-0175">Coiled coil</keyword>
<feature type="domain" description="GRIP" evidence="3">
    <location>
        <begin position="875"/>
        <end position="926"/>
    </location>
</feature>
<feature type="compositionally biased region" description="Polar residues" evidence="2">
    <location>
        <begin position="737"/>
        <end position="746"/>
    </location>
</feature>
<dbReference type="InterPro" id="IPR000237">
    <property type="entry name" value="GRIP_dom"/>
</dbReference>
<reference evidence="4 5" key="1">
    <citation type="submission" date="2014-03" db="EMBL/GenBank/DDBJ databases">
        <title>The Genome Sequence of Plasmodium fragile nilgiri.</title>
        <authorList>
            <consortium name="The Broad Institute Genomics Platform"/>
            <consortium name="The Broad Institute Genome Sequencing Center for Infectious Disease"/>
            <person name="Neafsey D."/>
            <person name="Duraisingh M."/>
            <person name="Young S.K."/>
            <person name="Zeng Q."/>
            <person name="Gargeya S."/>
            <person name="Abouelleil A."/>
            <person name="Alvarado L."/>
            <person name="Chapman S.B."/>
            <person name="Gainer-Dewar J."/>
            <person name="Goldberg J."/>
            <person name="Griggs A."/>
            <person name="Gujja S."/>
            <person name="Hansen M."/>
            <person name="Howarth C."/>
            <person name="Imamovic A."/>
            <person name="Larimer J."/>
            <person name="Pearson M."/>
            <person name="Poon T.W."/>
            <person name="Priest M."/>
            <person name="Roberts A."/>
            <person name="Saif S."/>
            <person name="Shea T."/>
            <person name="Sykes S."/>
            <person name="Wortman J."/>
            <person name="Nusbaum C."/>
            <person name="Birren B."/>
        </authorList>
    </citation>
    <scope>NUCLEOTIDE SEQUENCE [LARGE SCALE GENOMIC DNA]</scope>
    <source>
        <strain evidence="5">nilgiri</strain>
    </source>
</reference>
<evidence type="ECO:0000313" key="4">
    <source>
        <dbReference type="EMBL" id="KJP89741.1"/>
    </source>
</evidence>
<gene>
    <name evidence="4" type="ORF">AK88_00701</name>
</gene>
<accession>A0A0D9QU40</accession>
<feature type="coiled-coil region" evidence="1">
    <location>
        <begin position="360"/>
        <end position="489"/>
    </location>
</feature>
<organism evidence="4 5">
    <name type="scientific">Plasmodium fragile</name>
    <dbReference type="NCBI Taxonomy" id="5857"/>
    <lineage>
        <taxon>Eukaryota</taxon>
        <taxon>Sar</taxon>
        <taxon>Alveolata</taxon>
        <taxon>Apicomplexa</taxon>
        <taxon>Aconoidasida</taxon>
        <taxon>Haemosporida</taxon>
        <taxon>Plasmodiidae</taxon>
        <taxon>Plasmodium</taxon>
        <taxon>Plasmodium (Plasmodium)</taxon>
    </lineage>
</organism>
<dbReference type="PANTHER" id="PTHR37929:SF1">
    <property type="entry name" value="SWI_SNF GLOBAL TRANSCRIPTION ACTIVATOR COMPLEX SUBUNIT SNF59"/>
    <property type="match status" value="1"/>
</dbReference>
<keyword evidence="5" id="KW-1185">Reference proteome</keyword>
<dbReference type="GeneID" id="24266015"/>
<feature type="region of interest" description="Disordered" evidence="2">
    <location>
        <begin position="727"/>
        <end position="794"/>
    </location>
</feature>
<dbReference type="Proteomes" id="UP000054561">
    <property type="component" value="Unassembled WGS sequence"/>
</dbReference>
<dbReference type="PANTHER" id="PTHR37929">
    <property type="entry name" value="GRIP AND COILED-COIL DOMAIN-CONTAINING PROTEIN PFC0235W"/>
    <property type="match status" value="1"/>
</dbReference>
<dbReference type="OrthoDB" id="385258at2759"/>
<name>A0A0D9QU40_PLAFR</name>
<feature type="coiled-coil region" evidence="1">
    <location>
        <begin position="562"/>
        <end position="684"/>
    </location>
</feature>
<evidence type="ECO:0000259" key="3">
    <source>
        <dbReference type="PROSITE" id="PS50913"/>
    </source>
</evidence>
<protein>
    <recommendedName>
        <fullName evidence="3">GRIP domain-containing protein</fullName>
    </recommendedName>
</protein>
<dbReference type="RefSeq" id="XP_012333770.1">
    <property type="nucleotide sequence ID" value="XM_012478347.1"/>
</dbReference>
<evidence type="ECO:0000256" key="1">
    <source>
        <dbReference type="SAM" id="Coils"/>
    </source>
</evidence>
<proteinExistence type="predicted"/>
<evidence type="ECO:0000313" key="5">
    <source>
        <dbReference type="Proteomes" id="UP000054561"/>
    </source>
</evidence>
<dbReference type="VEuPathDB" id="PlasmoDB:AK88_00701"/>
<dbReference type="AlphaFoldDB" id="A0A0D9QU40"/>
<sequence length="930" mass="105234">MNIFEENEVHDVGFQPDGGLKHDGGLQSDDDLLVNNPNHEHVIFPPTSMNAHNSKNQHELKDSDLFLTLNNNFAPSKNSISEECILKEGEVKAHPWKDPGPTSQDLLHCYKGKDDQDEKKYLYSVHSENEATSIELTYDGFLNDNSYCKSRSMSMNFTDHSDDYGGSCAPPVGKVNDNAQNPVKGEASVDRGDGGNNDEQCDNQEGDTKVGVHDEENQHSDANQHGDANKHIEVNESCKVPGDGDHDKDGKANDDNGGGHRRGSDNKGDDGGQGYEEHDEEGAGSDNKEAKEGSDSEGNKVDEHNGGEVDGRHDNLQQNAAAKNSDEEEGMHDGVDAQKANPVQEVTPVEEGTPADAPTVADLQSEITQLKEDIQNMKKEKIHLLAKFKAYTLNNKREIERLEVECKGRGDELRTLEEECRGKECQIEQLRDQLAQLQEAQAKMDREAKAHAEEVNRLQTENDCLKVQIEEEQLKLEELQSSISEQCAQGNKLKLDLQDKDVLFLFSTESNHLVCFTKDGEYHIVEEELFRQSYPTVHVPTCVQDEHLNQLTAHKKEQAFQVETIAQEKARIEEEKACIEEEFQTYKNKVNTLINETNDSWKHIEEKNDTIQKLHNSLLKYEEDIESYKNEISSMTEKYKVLEGQVCKEKNIREQQNVLVAELKKQMQREKAEIRKKCKEQFDEECQQKVNEVKAIFSEKEALLQDKIQMLLRQVDRMVVLASEEKSKLKRAHSHSESQSETQPLEESTAAGEALPPLSGSPTEETWRSGAVAQETRDVKQPARSEIGSEGNIDSVVLKQMNTGGGLSHCDAASHFEKDKNDDDTRIPIYPNEYKKIRKKLDKYELLISKEKKDKKNLLEHINALCSQIKNYESISGNYEHVLYQKNILQNFIAQIPSNIKIDDYVSVIYNTFNFSAQEIELINAKRAKR</sequence>
<dbReference type="PROSITE" id="PS50913">
    <property type="entry name" value="GRIP"/>
    <property type="match status" value="1"/>
</dbReference>
<feature type="compositionally biased region" description="Basic and acidic residues" evidence="2">
    <location>
        <begin position="286"/>
        <end position="315"/>
    </location>
</feature>
<feature type="region of interest" description="Disordered" evidence="2">
    <location>
        <begin position="168"/>
        <end position="210"/>
    </location>
</feature>
<feature type="compositionally biased region" description="Basic and acidic residues" evidence="2">
    <location>
        <begin position="236"/>
        <end position="270"/>
    </location>
</feature>
<dbReference type="InterPro" id="IPR053127">
    <property type="entry name" value="Chromatin_remod_comp_subunit"/>
</dbReference>
<evidence type="ECO:0000256" key="2">
    <source>
        <dbReference type="SAM" id="MobiDB-lite"/>
    </source>
</evidence>